<evidence type="ECO:0000259" key="3">
    <source>
        <dbReference type="PROSITE" id="PS50930"/>
    </source>
</evidence>
<dbReference type="SMART" id="SM00448">
    <property type="entry name" value="REC"/>
    <property type="match status" value="1"/>
</dbReference>
<organism evidence="4 5">
    <name type="scientific">Cellulophaga geojensis KL-A</name>
    <dbReference type="NCBI Taxonomy" id="1328323"/>
    <lineage>
        <taxon>Bacteria</taxon>
        <taxon>Pseudomonadati</taxon>
        <taxon>Bacteroidota</taxon>
        <taxon>Flavobacteriia</taxon>
        <taxon>Flavobacteriales</taxon>
        <taxon>Flavobacteriaceae</taxon>
        <taxon>Cellulophaga</taxon>
    </lineage>
</organism>
<comment type="caution">
    <text evidence="4">The sequence shown here is derived from an EMBL/GenBank/DDBJ whole genome shotgun (WGS) entry which is preliminary data.</text>
</comment>
<evidence type="ECO:0000313" key="5">
    <source>
        <dbReference type="Proteomes" id="UP000019275"/>
    </source>
</evidence>
<dbReference type="EMBL" id="ARZX01000045">
    <property type="protein sequence ID" value="EWH10005.1"/>
    <property type="molecule type" value="Genomic_DNA"/>
</dbReference>
<dbReference type="InterPro" id="IPR007492">
    <property type="entry name" value="LytTR_DNA-bd_dom"/>
</dbReference>
<dbReference type="SMART" id="SM00850">
    <property type="entry name" value="LytTR"/>
    <property type="match status" value="1"/>
</dbReference>
<evidence type="ECO:0000259" key="2">
    <source>
        <dbReference type="PROSITE" id="PS50110"/>
    </source>
</evidence>
<sequence length="250" mass="29180">MIKAIIVDDEVHCSERLISLLSNHSKAIKIVRICHTLEEAKNTIKKLNFDLVFLDIQLSDKTAFDLLKTIKNLTFQIIFTTAYDKYAIEAIKFSAFDYLLKPIDKDELNETLKRLDKTLDINNAHKLNTLLHNTLTEDKKKIVITTEKETYFLEMSNILRCEADGSYTKLYLVSNDTIYTSKTLKYYDDLLNSYHFFRTHQSHLININFISKYIKGTNAYIIMNDESVVPVAKRRKDDFSDRINNLNKFA</sequence>
<dbReference type="PANTHER" id="PTHR37299">
    <property type="entry name" value="TRANSCRIPTIONAL REGULATOR-RELATED"/>
    <property type="match status" value="1"/>
</dbReference>
<keyword evidence="1" id="KW-0597">Phosphoprotein</keyword>
<dbReference type="InterPro" id="IPR046947">
    <property type="entry name" value="LytR-like"/>
</dbReference>
<evidence type="ECO:0000313" key="4">
    <source>
        <dbReference type="EMBL" id="EWH10005.1"/>
    </source>
</evidence>
<keyword evidence="5" id="KW-1185">Reference proteome</keyword>
<name>A0ABP3B2B7_9FLAO</name>
<gene>
    <name evidence="4" type="ORF">KLA_17022</name>
</gene>
<evidence type="ECO:0000256" key="1">
    <source>
        <dbReference type="PROSITE-ProRule" id="PRU00169"/>
    </source>
</evidence>
<dbReference type="InterPro" id="IPR001789">
    <property type="entry name" value="Sig_transdc_resp-reg_receiver"/>
</dbReference>
<protein>
    <submittedName>
        <fullName evidence="4">LytTR family two component transcriptional regulator</fullName>
    </submittedName>
</protein>
<accession>A0ABP3B2B7</accession>
<dbReference type="PROSITE" id="PS50110">
    <property type="entry name" value="RESPONSE_REGULATORY"/>
    <property type="match status" value="1"/>
</dbReference>
<dbReference type="RefSeq" id="WP_013619656.1">
    <property type="nucleotide sequence ID" value="NZ_ARZX01000045.1"/>
</dbReference>
<dbReference type="Pfam" id="PF04397">
    <property type="entry name" value="LytTR"/>
    <property type="match status" value="1"/>
</dbReference>
<dbReference type="PANTHER" id="PTHR37299:SF1">
    <property type="entry name" value="STAGE 0 SPORULATION PROTEIN A HOMOLOG"/>
    <property type="match status" value="1"/>
</dbReference>
<feature type="domain" description="HTH LytTR-type" evidence="3">
    <location>
        <begin position="142"/>
        <end position="245"/>
    </location>
</feature>
<dbReference type="Pfam" id="PF00072">
    <property type="entry name" value="Response_reg"/>
    <property type="match status" value="1"/>
</dbReference>
<feature type="modified residue" description="4-aspartylphosphate" evidence="1">
    <location>
        <position position="55"/>
    </location>
</feature>
<reference evidence="4 5" key="1">
    <citation type="journal article" date="2014" name="Genome Announc.">
        <title>Draft Genome Sequence of the Carrageenan-Degrading Bacterium Cellulophaga sp. Strain KL-A, Isolated from Decaying Marine Algae.</title>
        <authorList>
            <person name="Shan D."/>
            <person name="Ying J."/>
            <person name="Li X."/>
            <person name="Gao Z."/>
            <person name="Wei G."/>
            <person name="Shao Z."/>
        </authorList>
    </citation>
    <scope>NUCLEOTIDE SEQUENCE [LARGE SCALE GENOMIC DNA]</scope>
    <source>
        <strain evidence="4 5">KL-A</strain>
    </source>
</reference>
<proteinExistence type="predicted"/>
<feature type="domain" description="Response regulatory" evidence="2">
    <location>
        <begin position="3"/>
        <end position="116"/>
    </location>
</feature>
<dbReference type="Proteomes" id="UP000019275">
    <property type="component" value="Unassembled WGS sequence"/>
</dbReference>
<dbReference type="Gene3D" id="3.40.50.2300">
    <property type="match status" value="1"/>
</dbReference>
<dbReference type="SUPFAM" id="SSF52172">
    <property type="entry name" value="CheY-like"/>
    <property type="match status" value="1"/>
</dbReference>
<dbReference type="PROSITE" id="PS50930">
    <property type="entry name" value="HTH_LYTTR"/>
    <property type="match status" value="1"/>
</dbReference>
<dbReference type="Gene3D" id="2.40.50.1020">
    <property type="entry name" value="LytTr DNA-binding domain"/>
    <property type="match status" value="1"/>
</dbReference>
<dbReference type="InterPro" id="IPR011006">
    <property type="entry name" value="CheY-like_superfamily"/>
</dbReference>